<evidence type="ECO:0000313" key="3">
    <source>
        <dbReference type="EMBL" id="KAJ8938337.1"/>
    </source>
</evidence>
<accession>A0AAV8XK21</accession>
<dbReference type="Gene3D" id="3.40.50.410">
    <property type="entry name" value="von Willebrand factor, type A domain"/>
    <property type="match status" value="1"/>
</dbReference>
<dbReference type="GO" id="GO:0003690">
    <property type="term" value="F:double-stranded DNA binding"/>
    <property type="evidence" value="ECO:0007669"/>
    <property type="project" value="TreeGrafter"/>
</dbReference>
<feature type="region of interest" description="Disordered" evidence="1">
    <location>
        <begin position="1"/>
        <end position="23"/>
    </location>
</feature>
<dbReference type="EMBL" id="JAPWTK010000565">
    <property type="protein sequence ID" value="KAJ8938337.1"/>
    <property type="molecule type" value="Genomic_DNA"/>
</dbReference>
<name>A0AAV8XK21_9CUCU</name>
<evidence type="ECO:0000256" key="1">
    <source>
        <dbReference type="SAM" id="MobiDB-lite"/>
    </source>
</evidence>
<dbReference type="InterPro" id="IPR016194">
    <property type="entry name" value="SPOC-like_C_dom_sf"/>
</dbReference>
<dbReference type="GO" id="GO:0043564">
    <property type="term" value="C:Ku70:Ku80 complex"/>
    <property type="evidence" value="ECO:0007669"/>
    <property type="project" value="TreeGrafter"/>
</dbReference>
<proteinExistence type="predicted"/>
<evidence type="ECO:0000313" key="4">
    <source>
        <dbReference type="Proteomes" id="UP001162162"/>
    </source>
</evidence>
<dbReference type="PANTHER" id="PTHR12604">
    <property type="entry name" value="KU AUTOANTIGEN DNA HELICASE"/>
    <property type="match status" value="1"/>
</dbReference>
<evidence type="ECO:0000259" key="2">
    <source>
        <dbReference type="Pfam" id="PF03731"/>
    </source>
</evidence>
<dbReference type="Proteomes" id="UP001162162">
    <property type="component" value="Unassembled WGS sequence"/>
</dbReference>
<feature type="compositionally biased region" description="Acidic residues" evidence="1">
    <location>
        <begin position="1"/>
        <end position="22"/>
    </location>
</feature>
<dbReference type="AlphaFoldDB" id="A0AAV8XK21"/>
<dbReference type="GO" id="GO:0000723">
    <property type="term" value="P:telomere maintenance"/>
    <property type="evidence" value="ECO:0007669"/>
    <property type="project" value="TreeGrafter"/>
</dbReference>
<dbReference type="GO" id="GO:0006303">
    <property type="term" value="P:double-strand break repair via nonhomologous end joining"/>
    <property type="evidence" value="ECO:0007669"/>
    <property type="project" value="TreeGrafter"/>
</dbReference>
<dbReference type="SUPFAM" id="SSF53300">
    <property type="entry name" value="vWA-like"/>
    <property type="match status" value="1"/>
</dbReference>
<comment type="caution">
    <text evidence="3">The sequence shown here is derived from an EMBL/GenBank/DDBJ whole genome shotgun (WGS) entry which is preliminary data.</text>
</comment>
<keyword evidence="4" id="KW-1185">Reference proteome</keyword>
<organism evidence="3 4">
    <name type="scientific">Aromia moschata</name>
    <dbReference type="NCBI Taxonomy" id="1265417"/>
    <lineage>
        <taxon>Eukaryota</taxon>
        <taxon>Metazoa</taxon>
        <taxon>Ecdysozoa</taxon>
        <taxon>Arthropoda</taxon>
        <taxon>Hexapoda</taxon>
        <taxon>Insecta</taxon>
        <taxon>Pterygota</taxon>
        <taxon>Neoptera</taxon>
        <taxon>Endopterygota</taxon>
        <taxon>Coleoptera</taxon>
        <taxon>Polyphaga</taxon>
        <taxon>Cucujiformia</taxon>
        <taxon>Chrysomeloidea</taxon>
        <taxon>Cerambycidae</taxon>
        <taxon>Cerambycinae</taxon>
        <taxon>Callichromatini</taxon>
        <taxon>Aromia</taxon>
    </lineage>
</organism>
<feature type="domain" description="Ku70/Ku80 N-terminal alpha/beta" evidence="2">
    <location>
        <begin position="31"/>
        <end position="203"/>
    </location>
</feature>
<gene>
    <name evidence="3" type="ORF">NQ318_007050</name>
</gene>
<dbReference type="Pfam" id="PF03731">
    <property type="entry name" value="Ku_N"/>
    <property type="match status" value="1"/>
</dbReference>
<feature type="non-terminal residue" evidence="3">
    <location>
        <position position="493"/>
    </location>
</feature>
<dbReference type="InterPro" id="IPR005161">
    <property type="entry name" value="Ku_N"/>
</dbReference>
<reference evidence="3" key="1">
    <citation type="journal article" date="2023" name="Insect Mol. Biol.">
        <title>Genome sequencing provides insights into the evolution of gene families encoding plant cell wall-degrading enzymes in longhorned beetles.</title>
        <authorList>
            <person name="Shin N.R."/>
            <person name="Okamura Y."/>
            <person name="Kirsch R."/>
            <person name="Pauchet Y."/>
        </authorList>
    </citation>
    <scope>NUCLEOTIDE SEQUENCE</scope>
    <source>
        <strain evidence="3">AMC_N1</strain>
    </source>
</reference>
<sequence length="493" mass="57257">MYDEGDDVFGSENEEDDEDAEGTTDMKPTFVVIAIDTHPSMFVKKEDGSMPFRDSLEACYSLADSLIFASGRGKWSQFAVVLAKEDSPVLTEFGDNILNTVKLLKAKINQVPDKQLIDEYQRKGDFDLASFFLTCKKLFHDIKSPFYKRTFIYISDDDNPIQDGQKRFSALNEAKTFSGNQIDFQIIPTRRNFKYENFYNELFHVMNITPVEEICEDKNGLLQKLSSAVITRHTQTRIRFYPIKGDTDRFLQCFKLNVIQSRPILFTKVTKDGKMVKRVSKDDFSTFYFYKIPLLEDIKFDLLEYNSLLDHDMPKGLTLLYISKRLTEFGYVLGKSYLLRQDEKSNLPYFKKLWRICVDKERVLVCARKVRQYDKIKYVELLPVNVNSEPMFLANYPEQKTDEKQKEAIKKLVDDLTIDFDFKMIPDMGFRKKQAHIKSKLLDEPAEEINDGGLIAKDLDERLTEAVSMIRSSYCLVEEKKRKATGGTSRSKK</sequence>
<dbReference type="SUPFAM" id="SSF100939">
    <property type="entry name" value="SPOC domain-like"/>
    <property type="match status" value="1"/>
</dbReference>
<dbReference type="InterPro" id="IPR036465">
    <property type="entry name" value="vWFA_dom_sf"/>
</dbReference>
<dbReference type="GO" id="GO:0042162">
    <property type="term" value="F:telomeric DNA binding"/>
    <property type="evidence" value="ECO:0007669"/>
    <property type="project" value="TreeGrafter"/>
</dbReference>
<protein>
    <recommendedName>
        <fullName evidence="2">Ku70/Ku80 N-terminal alpha/beta domain-containing protein</fullName>
    </recommendedName>
</protein>
<dbReference type="PANTHER" id="PTHR12604:SF2">
    <property type="entry name" value="X-RAY REPAIR CROSS-COMPLEMENTING PROTEIN 6"/>
    <property type="match status" value="1"/>
</dbReference>